<evidence type="ECO:0000256" key="9">
    <source>
        <dbReference type="ARBA" id="ARBA00022833"/>
    </source>
</evidence>
<feature type="binding site" evidence="11">
    <location>
        <position position="606"/>
    </location>
    <ligand>
        <name>5-methyltetrahydropteroyltri-L-glutamate</name>
        <dbReference type="ChEBI" id="CHEBI:58207"/>
    </ligand>
</feature>
<organism evidence="17 18">
    <name type="scientific">Alkalihalophilus pseudofirmus (strain ATCC BAA-2126 / JCM 17055 / OF4)</name>
    <name type="common">Bacillus pseudofirmus</name>
    <dbReference type="NCBI Taxonomy" id="398511"/>
    <lineage>
        <taxon>Bacteria</taxon>
        <taxon>Bacillati</taxon>
        <taxon>Bacillota</taxon>
        <taxon>Bacilli</taxon>
        <taxon>Bacillales</taxon>
        <taxon>Bacillaceae</taxon>
        <taxon>Alkalihalophilus</taxon>
    </lineage>
</organism>
<proteinExistence type="inferred from homology"/>
<accession>D3FW64</accession>
<feature type="binding site" evidence="11 12">
    <location>
        <position position="485"/>
    </location>
    <ligand>
        <name>L-methionine</name>
        <dbReference type="ChEBI" id="CHEBI:57844"/>
    </ligand>
</feature>
<dbReference type="eggNOG" id="COG0620">
    <property type="taxonomic scope" value="Bacteria"/>
</dbReference>
<evidence type="ECO:0000256" key="7">
    <source>
        <dbReference type="ARBA" id="ARBA00022723"/>
    </source>
</evidence>
<dbReference type="KEGG" id="bpf:BpOF4_02645"/>
<keyword evidence="5 11" id="KW-0028">Amino-acid biosynthesis</keyword>
<feature type="binding site" evidence="11 12">
    <location>
        <begin position="432"/>
        <end position="434"/>
    </location>
    <ligand>
        <name>L-methionine</name>
        <dbReference type="ChEBI" id="CHEBI:57844"/>
    </ligand>
</feature>
<feature type="active site" description="Proton donor" evidence="11 14">
    <location>
        <position position="695"/>
    </location>
</feature>
<feature type="binding site" evidence="11 12">
    <location>
        <position position="600"/>
    </location>
    <ligand>
        <name>L-homocysteine</name>
        <dbReference type="ChEBI" id="CHEBI:58199"/>
    </ligand>
</feature>
<dbReference type="Pfam" id="PF08267">
    <property type="entry name" value="Meth_synt_1"/>
    <property type="match status" value="1"/>
</dbReference>
<sequence>MNIVTSNTGYPRIGENREWKHILEKYWTKKITRVAFELEMKQLRINYLKKQRSKGIELIPIGDFSYYDQVLDTAVMFGLIPERFQSMEEASLEQYFAIARGTDEHVASEMTKWFNTNYHYIVPELQGAAPKLTHNRLLDLFNEAKYELGIKGKPVILGPVTLIALSKGYENSEFKDKVAELTPHYIKAFQELAEAGAEWIQIDEPILVQDIAQPTIEVFQEVYSRFNKELPEVKILLQTYYGSVERYEEVIQLPVDGIGLDFVHDKGSNLEKLRSSGFPSDKLLACGVIDGRSIWKSNLLDKQEQAAKITSYIQPSQLIIQPSCSLLHVPVTTANEKSLPEQLVEALAFADEKLEEVALLSGSLKSPEKKDELRAYSYAISEFHKDTGRVHTDVQRKLSQLNELTATRTSFEVRKEQQKKKWQLPPLPTTTIGSFPQTKEVRAARLKFKKGSLSEADYETFIQEEIQKWVNIQEELQLDVFVHGEFERTDMVEFFGQRLNGMEVTTNGWVQSYGSRCVKPPIIAADISFDQPMTLKETLYAKSLTTKPMKGMLTGPVTILNWSFERDDISLREMLNQLALAIQEEIRQLEANGIEMIQVDEPALREGLPLKENERADYLANATYAFRLATSSVEPTTQIHTHMCYSEFDEIIETIDALDADVISIEASRSHGEIIHTFERYEYQKDIGLGVYDIHSPRIPSKIEMKRNLERALRVLNQEQFWVNPDCGLKTRTTEETIDALKVMVEAAEEVRTSLQVGTSK</sequence>
<evidence type="ECO:0000256" key="4">
    <source>
        <dbReference type="ARBA" id="ARBA00022603"/>
    </source>
</evidence>
<protein>
    <recommendedName>
        <fullName evidence="11">5-methyltetrahydropteroyltriglutamate--homocysteine methyltransferase</fullName>
        <ecNumber evidence="11">2.1.1.14</ecNumber>
    </recommendedName>
    <alternativeName>
        <fullName evidence="11">Cobalamin-independent methionine synthase</fullName>
    </alternativeName>
    <alternativeName>
        <fullName evidence="11">Methionine synthase, vitamin-B12 independent isozyme</fullName>
    </alternativeName>
</protein>
<dbReference type="GO" id="GO:0008270">
    <property type="term" value="F:zinc ion binding"/>
    <property type="evidence" value="ECO:0007669"/>
    <property type="project" value="InterPro"/>
</dbReference>
<dbReference type="SUPFAM" id="SSF51726">
    <property type="entry name" value="UROD/MetE-like"/>
    <property type="match status" value="2"/>
</dbReference>
<feature type="binding site" evidence="13">
    <location>
        <position position="644"/>
    </location>
    <ligand>
        <name>Zn(2+)</name>
        <dbReference type="ChEBI" id="CHEBI:29105"/>
        <label>1</label>
        <note>catalytic</note>
    </ligand>
</feature>
<feature type="domain" description="Cobalamin-independent methionine synthase MetE C-terminal/archaeal" evidence="15">
    <location>
        <begin position="427"/>
        <end position="749"/>
    </location>
</feature>
<dbReference type="NCBIfam" id="TIGR01371">
    <property type="entry name" value="met_syn_B12ind"/>
    <property type="match status" value="1"/>
</dbReference>
<dbReference type="PIRSF" id="PIRSF000382">
    <property type="entry name" value="MeTrfase_B12_ind"/>
    <property type="match status" value="1"/>
</dbReference>
<comment type="pathway">
    <text evidence="2 11">Amino-acid biosynthesis; L-methionine biosynthesis via de novo pathway; L-methionine from L-homocysteine (MetE route): step 1/1.</text>
</comment>
<keyword evidence="6 11" id="KW-0808">Transferase</keyword>
<feature type="domain" description="Cobalamin-independent methionine synthase MetE N-terminal" evidence="16">
    <location>
        <begin position="5"/>
        <end position="311"/>
    </location>
</feature>
<keyword evidence="4 11" id="KW-0489">Methyltransferase</keyword>
<dbReference type="InterPro" id="IPR038071">
    <property type="entry name" value="UROD/MetE-like_sf"/>
</dbReference>
<comment type="cofactor">
    <cofactor evidence="13">
        <name>Zn(2+)</name>
        <dbReference type="ChEBI" id="CHEBI:29105"/>
    </cofactor>
    <text evidence="13">Binds 2 Zn(2+) ions per subunit.</text>
</comment>
<dbReference type="NCBIfam" id="NF003556">
    <property type="entry name" value="PRK05222.1"/>
    <property type="match status" value="1"/>
</dbReference>
<feature type="binding site" evidence="11">
    <location>
        <position position="642"/>
    </location>
    <ligand>
        <name>Zn(2+)</name>
        <dbReference type="ChEBI" id="CHEBI:29105"/>
        <note>catalytic</note>
    </ligand>
</feature>
<feature type="binding site" evidence="11">
    <location>
        <position position="727"/>
    </location>
    <ligand>
        <name>Zn(2+)</name>
        <dbReference type="ChEBI" id="CHEBI:29105"/>
        <note>catalytic</note>
    </ligand>
</feature>
<dbReference type="PANTHER" id="PTHR30519">
    <property type="entry name" value="5-METHYLTETRAHYDROPTEROYLTRIGLUTAMATE--HOMOCYSTEINE METHYLTRANSFERASE"/>
    <property type="match status" value="1"/>
</dbReference>
<keyword evidence="10 11" id="KW-0486">Methionine biosynthesis</keyword>
<keyword evidence="18" id="KW-1185">Reference proteome</keyword>
<dbReference type="InterPro" id="IPR006276">
    <property type="entry name" value="Cobalamin-indep_Met_synthase"/>
</dbReference>
<feature type="binding site" evidence="11">
    <location>
        <position position="666"/>
    </location>
    <ligand>
        <name>Zn(2+)</name>
        <dbReference type="ChEBI" id="CHEBI:29105"/>
        <note>catalytic</note>
    </ligand>
</feature>
<keyword evidence="8 11" id="KW-0677">Repeat</keyword>
<dbReference type="EMBL" id="CP001878">
    <property type="protein sequence ID" value="ADC48596.1"/>
    <property type="molecule type" value="Genomic_DNA"/>
</dbReference>
<evidence type="ECO:0000256" key="5">
    <source>
        <dbReference type="ARBA" id="ARBA00022605"/>
    </source>
</evidence>
<feature type="binding site" evidence="11 12">
    <location>
        <position position="600"/>
    </location>
    <ligand>
        <name>L-methionine</name>
        <dbReference type="ChEBI" id="CHEBI:57844"/>
    </ligand>
</feature>
<dbReference type="CDD" id="cd03311">
    <property type="entry name" value="CIMS_C_terminal_like"/>
    <property type="match status" value="1"/>
</dbReference>
<evidence type="ECO:0000256" key="13">
    <source>
        <dbReference type="PIRSR" id="PIRSR000382-2"/>
    </source>
</evidence>
<dbReference type="Proteomes" id="UP000001544">
    <property type="component" value="Chromosome"/>
</dbReference>
<dbReference type="Pfam" id="PF01717">
    <property type="entry name" value="Meth_synt_2"/>
    <property type="match status" value="1"/>
</dbReference>
<evidence type="ECO:0000256" key="8">
    <source>
        <dbReference type="ARBA" id="ARBA00022737"/>
    </source>
</evidence>
<dbReference type="STRING" id="398511.BpOF4_02645"/>
<evidence type="ECO:0000313" key="17">
    <source>
        <dbReference type="EMBL" id="ADC48596.1"/>
    </source>
</evidence>
<dbReference type="GO" id="GO:0032259">
    <property type="term" value="P:methylation"/>
    <property type="evidence" value="ECO:0007669"/>
    <property type="project" value="UniProtKB-KW"/>
</dbReference>
<dbReference type="Gene3D" id="3.20.20.210">
    <property type="match status" value="2"/>
</dbReference>
<evidence type="ECO:0000313" key="18">
    <source>
        <dbReference type="Proteomes" id="UP000001544"/>
    </source>
</evidence>
<comment type="function">
    <text evidence="1 11">Catalyzes the transfer of a methyl group from 5-methyltetrahydrofolate to homocysteine resulting in methionine formation.</text>
</comment>
<name>D3FW64_ALKPO</name>
<comment type="similarity">
    <text evidence="3 11">Belongs to the vitamin-B12 independent methionine synthase family.</text>
</comment>
<feature type="binding site" evidence="11">
    <location>
        <position position="644"/>
    </location>
    <ligand>
        <name>Zn(2+)</name>
        <dbReference type="ChEBI" id="CHEBI:29105"/>
        <note>catalytic</note>
    </ligand>
</feature>
<feature type="binding site" evidence="13">
    <location>
        <position position="727"/>
    </location>
    <ligand>
        <name>Zn(2+)</name>
        <dbReference type="ChEBI" id="CHEBI:29105"/>
        <label>1</label>
        <note>catalytic</note>
    </ligand>
</feature>
<dbReference type="HOGENOM" id="CLU_013175_0_0_9"/>
<evidence type="ECO:0000256" key="10">
    <source>
        <dbReference type="ARBA" id="ARBA00023167"/>
    </source>
</evidence>
<feature type="binding site" evidence="11 12">
    <location>
        <position position="562"/>
    </location>
    <ligand>
        <name>5-methyltetrahydropteroyltri-L-glutamate</name>
        <dbReference type="ChEBI" id="CHEBI:58207"/>
    </ligand>
</feature>
<feature type="binding site" evidence="11 12">
    <location>
        <begin position="432"/>
        <end position="434"/>
    </location>
    <ligand>
        <name>L-homocysteine</name>
        <dbReference type="ChEBI" id="CHEBI:58199"/>
    </ligand>
</feature>
<evidence type="ECO:0000256" key="3">
    <source>
        <dbReference type="ARBA" id="ARBA00009553"/>
    </source>
</evidence>
<feature type="binding site" evidence="11">
    <location>
        <position position="112"/>
    </location>
    <ligand>
        <name>5-methyltetrahydropteroyltri-L-glutamate</name>
        <dbReference type="ChEBI" id="CHEBI:58207"/>
    </ligand>
</feature>
<gene>
    <name evidence="11" type="primary">metE</name>
    <name evidence="17" type="ordered locus">BpOF4_02645</name>
</gene>
<dbReference type="HAMAP" id="MF_00172">
    <property type="entry name" value="Meth_synth"/>
    <property type="match status" value="1"/>
</dbReference>
<feature type="binding site" evidence="11">
    <location>
        <position position="485"/>
    </location>
    <ligand>
        <name>L-homocysteine</name>
        <dbReference type="ChEBI" id="CHEBI:58199"/>
    </ligand>
</feature>
<dbReference type="CDD" id="cd03312">
    <property type="entry name" value="CIMS_N_terminal_like"/>
    <property type="match status" value="1"/>
</dbReference>
<dbReference type="InterPro" id="IPR013215">
    <property type="entry name" value="Cbl-indep_Met_Synth_N"/>
</dbReference>
<dbReference type="EC" id="2.1.1.14" evidence="11"/>
<dbReference type="GO" id="GO:0009086">
    <property type="term" value="P:methionine biosynthetic process"/>
    <property type="evidence" value="ECO:0007669"/>
    <property type="project" value="UniProtKB-UniRule"/>
</dbReference>
<comment type="cofactor">
    <cofactor evidence="11">
        <name>Zn(2+)</name>
        <dbReference type="ChEBI" id="CHEBI:29105"/>
    </cofactor>
    <text evidence="11">Binds 1 zinc ion per subunit.</text>
</comment>
<evidence type="ECO:0000259" key="16">
    <source>
        <dbReference type="Pfam" id="PF08267"/>
    </source>
</evidence>
<dbReference type="GO" id="GO:0003871">
    <property type="term" value="F:5-methyltetrahydropteroyltriglutamate-homocysteine S-methyltransferase activity"/>
    <property type="evidence" value="ECO:0007669"/>
    <property type="project" value="UniProtKB-UniRule"/>
</dbReference>
<dbReference type="AlphaFoldDB" id="D3FW64"/>
<evidence type="ECO:0000256" key="11">
    <source>
        <dbReference type="HAMAP-Rule" id="MF_00172"/>
    </source>
</evidence>
<feature type="binding site" evidence="12">
    <location>
        <position position="20"/>
    </location>
    <ligand>
        <name>5-methyltetrahydropteroyltri-L-glutamate</name>
        <dbReference type="ChEBI" id="CHEBI:58207"/>
    </ligand>
</feature>
<dbReference type="UniPathway" id="UPA00051">
    <property type="reaction ID" value="UER00082"/>
</dbReference>
<dbReference type="InterPro" id="IPR002629">
    <property type="entry name" value="Met_Synth_C/arc"/>
</dbReference>
<feature type="binding site" evidence="12">
    <location>
        <position position="117"/>
    </location>
    <ligand>
        <name>5-methyltetrahydropteroyltri-L-glutamate</name>
        <dbReference type="ChEBI" id="CHEBI:58207"/>
    </ligand>
</feature>
<evidence type="ECO:0000256" key="6">
    <source>
        <dbReference type="ARBA" id="ARBA00022679"/>
    </source>
</evidence>
<dbReference type="RefSeq" id="WP_012959874.1">
    <property type="nucleotide sequence ID" value="NC_013791.2"/>
</dbReference>
<keyword evidence="9 11" id="KW-0862">Zinc</keyword>
<comment type="catalytic activity">
    <reaction evidence="11">
        <text>5-methyltetrahydropteroyltri-L-glutamate + L-homocysteine = tetrahydropteroyltri-L-glutamate + L-methionine</text>
        <dbReference type="Rhea" id="RHEA:21196"/>
        <dbReference type="ChEBI" id="CHEBI:57844"/>
        <dbReference type="ChEBI" id="CHEBI:58140"/>
        <dbReference type="ChEBI" id="CHEBI:58199"/>
        <dbReference type="ChEBI" id="CHEBI:58207"/>
        <dbReference type="EC" id="2.1.1.14"/>
    </reaction>
</comment>
<feature type="binding site" evidence="13">
    <location>
        <position position="642"/>
    </location>
    <ligand>
        <name>Zn(2+)</name>
        <dbReference type="ChEBI" id="CHEBI:29105"/>
        <label>1</label>
        <note>catalytic</note>
    </ligand>
</feature>
<evidence type="ECO:0000259" key="15">
    <source>
        <dbReference type="Pfam" id="PF01717"/>
    </source>
</evidence>
<evidence type="ECO:0000256" key="12">
    <source>
        <dbReference type="PIRSR" id="PIRSR000382-1"/>
    </source>
</evidence>
<feature type="binding site" evidence="11">
    <location>
        <begin position="17"/>
        <end position="20"/>
    </location>
    <ligand>
        <name>5-methyltetrahydropteroyltri-L-glutamate</name>
        <dbReference type="ChEBI" id="CHEBI:58207"/>
    </ligand>
</feature>
<evidence type="ECO:0000256" key="1">
    <source>
        <dbReference type="ARBA" id="ARBA00002777"/>
    </source>
</evidence>
<reference evidence="17 18" key="1">
    <citation type="journal article" date="2011" name="Environ. Microbiol.">
        <title>Genome of alkaliphilic Bacillus pseudofirmus OF4 reveals adaptations that support the ability to grow in an external pH range from 7.5 to 11.4.</title>
        <authorList>
            <person name="Janto B."/>
            <person name="Ahmed A."/>
            <person name="Ito M."/>
            <person name="Liu J."/>
            <person name="Hicks D.B."/>
            <person name="Pagni S."/>
            <person name="Fackelmayer O.J."/>
            <person name="Smith T.A."/>
            <person name="Earl J."/>
            <person name="Elbourne L.D."/>
            <person name="Hassan K."/>
            <person name="Paulsen I.T."/>
            <person name="Kolsto A.B."/>
            <person name="Tourasse N.J."/>
            <person name="Ehrlich G.D."/>
            <person name="Boissy R."/>
            <person name="Ivey D.M."/>
            <person name="Li G."/>
            <person name="Xue Y."/>
            <person name="Ma Y."/>
            <person name="Hu F.Z."/>
            <person name="Krulwich T.A."/>
        </authorList>
    </citation>
    <scope>NUCLEOTIDE SEQUENCE [LARGE SCALE GENOMIC DNA]</scope>
    <source>
        <strain evidence="18">ATCC BAA-2126 / JCM 17055 / OF4</strain>
    </source>
</reference>
<evidence type="ECO:0000256" key="14">
    <source>
        <dbReference type="PIRSR" id="PIRSR000382-3"/>
    </source>
</evidence>
<feature type="binding site" evidence="13">
    <location>
        <position position="666"/>
    </location>
    <ligand>
        <name>Zn(2+)</name>
        <dbReference type="ChEBI" id="CHEBI:29105"/>
        <label>1</label>
        <note>catalytic</note>
    </ligand>
</feature>
<feature type="binding site" evidence="11 12">
    <location>
        <begin position="516"/>
        <end position="517"/>
    </location>
    <ligand>
        <name>5-methyltetrahydropteroyltri-L-glutamate</name>
        <dbReference type="ChEBI" id="CHEBI:58207"/>
    </ligand>
</feature>
<keyword evidence="7 11" id="KW-0479">Metal-binding</keyword>
<evidence type="ECO:0000256" key="2">
    <source>
        <dbReference type="ARBA" id="ARBA00004681"/>
    </source>
</evidence>